<organism evidence="12">
    <name type="scientific">bioreactor metagenome</name>
    <dbReference type="NCBI Taxonomy" id="1076179"/>
    <lineage>
        <taxon>unclassified sequences</taxon>
        <taxon>metagenomes</taxon>
        <taxon>ecological metagenomes</taxon>
    </lineage>
</organism>
<evidence type="ECO:0000256" key="1">
    <source>
        <dbReference type="ARBA" id="ARBA00001946"/>
    </source>
</evidence>
<feature type="domain" description="Mur ligase C-terminal" evidence="10">
    <location>
        <begin position="294"/>
        <end position="418"/>
    </location>
</feature>
<dbReference type="FunFam" id="3.40.1190.10:FF:000011">
    <property type="entry name" value="Folylpolyglutamate synthase/dihydrofolate synthase"/>
    <property type="match status" value="1"/>
</dbReference>
<dbReference type="SUPFAM" id="SSF53623">
    <property type="entry name" value="MurD-like peptide ligases, catalytic domain"/>
    <property type="match status" value="1"/>
</dbReference>
<keyword evidence="7" id="KW-0067">ATP-binding</keyword>
<accession>A0A644T3D4</accession>
<dbReference type="InterPro" id="IPR013221">
    <property type="entry name" value="Mur_ligase_cen"/>
</dbReference>
<dbReference type="InterPro" id="IPR036615">
    <property type="entry name" value="Mur_ligase_C_dom_sf"/>
</dbReference>
<feature type="domain" description="Mur ligase central" evidence="11">
    <location>
        <begin position="42"/>
        <end position="267"/>
    </location>
</feature>
<dbReference type="GO" id="GO:0046872">
    <property type="term" value="F:metal ion binding"/>
    <property type="evidence" value="ECO:0007669"/>
    <property type="project" value="UniProtKB-KW"/>
</dbReference>
<keyword evidence="5" id="KW-0479">Metal-binding</keyword>
<dbReference type="GO" id="GO:0004326">
    <property type="term" value="F:tetrahydrofolylpolyglutamate synthase activity"/>
    <property type="evidence" value="ECO:0007669"/>
    <property type="project" value="UniProtKB-EC"/>
</dbReference>
<dbReference type="SUPFAM" id="SSF53244">
    <property type="entry name" value="MurD-like peptide ligases, peptide-binding domain"/>
    <property type="match status" value="1"/>
</dbReference>
<comment type="similarity">
    <text evidence="2">Belongs to the folylpolyglutamate synthase family.</text>
</comment>
<dbReference type="Gene3D" id="3.90.190.20">
    <property type="entry name" value="Mur ligase, C-terminal domain"/>
    <property type="match status" value="1"/>
</dbReference>
<evidence type="ECO:0000256" key="8">
    <source>
        <dbReference type="ARBA" id="ARBA00022842"/>
    </source>
</evidence>
<dbReference type="InterPro" id="IPR036565">
    <property type="entry name" value="Mur-like_cat_sf"/>
</dbReference>
<comment type="caution">
    <text evidence="12">The sequence shown here is derived from an EMBL/GenBank/DDBJ whole genome shotgun (WGS) entry which is preliminary data.</text>
</comment>
<comment type="cofactor">
    <cofactor evidence="1">
        <name>Mg(2+)</name>
        <dbReference type="ChEBI" id="CHEBI:18420"/>
    </cofactor>
</comment>
<keyword evidence="8" id="KW-0460">Magnesium</keyword>
<dbReference type="AlphaFoldDB" id="A0A644T3D4"/>
<evidence type="ECO:0000259" key="11">
    <source>
        <dbReference type="Pfam" id="PF08245"/>
    </source>
</evidence>
<dbReference type="PIRSF" id="PIRSF001563">
    <property type="entry name" value="Folylpolyglu_synth"/>
    <property type="match status" value="1"/>
</dbReference>
<evidence type="ECO:0000256" key="4">
    <source>
        <dbReference type="ARBA" id="ARBA00022598"/>
    </source>
</evidence>
<dbReference type="EMBL" id="VSSQ01000015">
    <property type="protein sequence ID" value="MPL61433.1"/>
    <property type="molecule type" value="Genomic_DNA"/>
</dbReference>
<comment type="catalytic activity">
    <reaction evidence="9">
        <text>(6S)-5,6,7,8-tetrahydrofolyl-(gamma-L-Glu)(n) + L-glutamate + ATP = (6S)-5,6,7,8-tetrahydrofolyl-(gamma-L-Glu)(n+1) + ADP + phosphate + H(+)</text>
        <dbReference type="Rhea" id="RHEA:10580"/>
        <dbReference type="Rhea" id="RHEA-COMP:14738"/>
        <dbReference type="Rhea" id="RHEA-COMP:14740"/>
        <dbReference type="ChEBI" id="CHEBI:15378"/>
        <dbReference type="ChEBI" id="CHEBI:29985"/>
        <dbReference type="ChEBI" id="CHEBI:30616"/>
        <dbReference type="ChEBI" id="CHEBI:43474"/>
        <dbReference type="ChEBI" id="CHEBI:141005"/>
        <dbReference type="ChEBI" id="CHEBI:456216"/>
        <dbReference type="EC" id="6.3.2.17"/>
    </reaction>
</comment>
<evidence type="ECO:0000256" key="3">
    <source>
        <dbReference type="ARBA" id="ARBA00013025"/>
    </source>
</evidence>
<dbReference type="GO" id="GO:0008841">
    <property type="term" value="F:dihydrofolate synthase activity"/>
    <property type="evidence" value="ECO:0007669"/>
    <property type="project" value="TreeGrafter"/>
</dbReference>
<reference evidence="12" key="1">
    <citation type="submission" date="2019-08" db="EMBL/GenBank/DDBJ databases">
        <authorList>
            <person name="Kucharzyk K."/>
            <person name="Murdoch R.W."/>
            <person name="Higgins S."/>
            <person name="Loffler F."/>
        </authorList>
    </citation>
    <scope>NUCLEOTIDE SEQUENCE</scope>
</reference>
<evidence type="ECO:0000256" key="7">
    <source>
        <dbReference type="ARBA" id="ARBA00022840"/>
    </source>
</evidence>
<gene>
    <name evidence="12" type="primary">fpgS_3</name>
    <name evidence="12" type="ORF">SDC9_07006</name>
</gene>
<dbReference type="Gene3D" id="3.40.1190.10">
    <property type="entry name" value="Mur-like, catalytic domain"/>
    <property type="match status" value="1"/>
</dbReference>
<evidence type="ECO:0000313" key="12">
    <source>
        <dbReference type="EMBL" id="MPL61433.1"/>
    </source>
</evidence>
<protein>
    <recommendedName>
        <fullName evidence="3">tetrahydrofolate synthase</fullName>
        <ecNumber evidence="3">6.3.2.17</ecNumber>
    </recommendedName>
</protein>
<dbReference type="InterPro" id="IPR004101">
    <property type="entry name" value="Mur_ligase_C"/>
</dbReference>
<dbReference type="Pfam" id="PF02875">
    <property type="entry name" value="Mur_ligase_C"/>
    <property type="match status" value="1"/>
</dbReference>
<dbReference type="PROSITE" id="PS01011">
    <property type="entry name" value="FOLYLPOLYGLU_SYNT_1"/>
    <property type="match status" value="1"/>
</dbReference>
<evidence type="ECO:0000256" key="2">
    <source>
        <dbReference type="ARBA" id="ARBA00008276"/>
    </source>
</evidence>
<dbReference type="PANTHER" id="PTHR11136">
    <property type="entry name" value="FOLYLPOLYGLUTAMATE SYNTHASE-RELATED"/>
    <property type="match status" value="1"/>
</dbReference>
<dbReference type="Pfam" id="PF08245">
    <property type="entry name" value="Mur_ligase_M"/>
    <property type="match status" value="1"/>
</dbReference>
<name>A0A644T3D4_9ZZZZ</name>
<dbReference type="EC" id="6.3.2.17" evidence="3"/>
<evidence type="ECO:0000259" key="10">
    <source>
        <dbReference type="Pfam" id="PF02875"/>
    </source>
</evidence>
<dbReference type="GO" id="GO:0005524">
    <property type="term" value="F:ATP binding"/>
    <property type="evidence" value="ECO:0007669"/>
    <property type="project" value="UniProtKB-KW"/>
</dbReference>
<dbReference type="PANTHER" id="PTHR11136:SF0">
    <property type="entry name" value="DIHYDROFOLATE SYNTHETASE-RELATED"/>
    <property type="match status" value="1"/>
</dbReference>
<evidence type="ECO:0000256" key="6">
    <source>
        <dbReference type="ARBA" id="ARBA00022741"/>
    </source>
</evidence>
<proteinExistence type="inferred from homology"/>
<dbReference type="InterPro" id="IPR018109">
    <property type="entry name" value="Folylpolyglutamate_synth_CS"/>
</dbReference>
<dbReference type="PROSITE" id="PS01012">
    <property type="entry name" value="FOLYLPOLYGLU_SYNT_2"/>
    <property type="match status" value="1"/>
</dbReference>
<keyword evidence="6" id="KW-0547">Nucleotide-binding</keyword>
<dbReference type="InterPro" id="IPR001645">
    <property type="entry name" value="Folylpolyglutamate_synth"/>
</dbReference>
<evidence type="ECO:0000256" key="9">
    <source>
        <dbReference type="ARBA" id="ARBA00047493"/>
    </source>
</evidence>
<dbReference type="NCBIfam" id="TIGR01499">
    <property type="entry name" value="folC"/>
    <property type="match status" value="1"/>
</dbReference>
<dbReference type="GO" id="GO:0005737">
    <property type="term" value="C:cytoplasm"/>
    <property type="evidence" value="ECO:0007669"/>
    <property type="project" value="TreeGrafter"/>
</dbReference>
<sequence>MGLTDYESATSRAAANYDLRRVVELLLRLHSPHIGIPSVHLAGTKGKGSTAALIASVMSAAGYRTGLYTSPHLLDFRERIRLDGKMISKAHLVRIMDYISPMVEEMNARTCLGKITSFEVMTVLAFEFFHRQQASFQVIETGLGGRLDATNVITPNLSVLTPISLDHTEVLGDSLAKISAEKAGIIKHFVPVVSAAQRPEAMAVIRERCLKTGSKLIEVTDGYKAELLGYTAQGQSLKLSGRQAEYRLCLPLLGHYQRQNALTALASLEALVEEGFKISPEDIAEGFGQVRWPGRFEVIKGKPLMVIDGAHNQEAAAELLLSLQEYPPAAKIEKEKRLLVFGTSLDKDAGAMADVLSGYFGTVILTHSLHPRAMKPDLLRKAFDGRGLKVLEADGVPKALELAGRMAPADGLVCVAGSLFVAAEALKGQSQPRSGTGSK</sequence>
<evidence type="ECO:0000256" key="5">
    <source>
        <dbReference type="ARBA" id="ARBA00022723"/>
    </source>
</evidence>
<keyword evidence="4 12" id="KW-0436">Ligase</keyword>